<dbReference type="InterPro" id="IPR011009">
    <property type="entry name" value="Kinase-like_dom_sf"/>
</dbReference>
<dbReference type="Gene3D" id="1.10.510.10">
    <property type="entry name" value="Transferase(Phosphotransferase) domain 1"/>
    <property type="match status" value="1"/>
</dbReference>
<evidence type="ECO:0000313" key="3">
    <source>
        <dbReference type="Proteomes" id="UP001476798"/>
    </source>
</evidence>
<sequence length="107" mass="11611">MALLSCPSPVVIKESHLEGWEVIGSGGFGQIYKARHQQWCCDVAIKLLHYDDGIQPLCASRPRGLSRSISCFKIISTAGVGHGAHGERNPGHPPGMQLVHTELSQRV</sequence>
<dbReference type="SUPFAM" id="SSF56112">
    <property type="entry name" value="Protein kinase-like (PK-like)"/>
    <property type="match status" value="1"/>
</dbReference>
<keyword evidence="1" id="KW-0067">ATP-binding</keyword>
<feature type="binding site" evidence="1">
    <location>
        <position position="46"/>
    </location>
    <ligand>
        <name>ATP</name>
        <dbReference type="ChEBI" id="CHEBI:30616"/>
    </ligand>
</feature>
<evidence type="ECO:0000313" key="2">
    <source>
        <dbReference type="EMBL" id="MEQ2183072.1"/>
    </source>
</evidence>
<reference evidence="2 3" key="1">
    <citation type="submission" date="2021-06" db="EMBL/GenBank/DDBJ databases">
        <authorList>
            <person name="Palmer J.M."/>
        </authorList>
    </citation>
    <scope>NUCLEOTIDE SEQUENCE [LARGE SCALE GENOMIC DNA]</scope>
    <source>
        <strain evidence="2 3">GA_2019</strain>
        <tissue evidence="2">Muscle</tissue>
    </source>
</reference>
<keyword evidence="1" id="KW-0547">Nucleotide-binding</keyword>
<gene>
    <name evidence="2" type="ORF">GOODEAATRI_028863</name>
</gene>
<accession>A0ABV0PI58</accession>
<name>A0ABV0PI58_9TELE</name>
<dbReference type="EMBL" id="JAHRIO010074077">
    <property type="protein sequence ID" value="MEQ2183072.1"/>
    <property type="molecule type" value="Genomic_DNA"/>
</dbReference>
<proteinExistence type="predicted"/>
<dbReference type="InterPro" id="IPR017441">
    <property type="entry name" value="Protein_kinase_ATP_BS"/>
</dbReference>
<keyword evidence="3" id="KW-1185">Reference proteome</keyword>
<dbReference type="PROSITE" id="PS00107">
    <property type="entry name" value="PROTEIN_KINASE_ATP"/>
    <property type="match status" value="1"/>
</dbReference>
<organism evidence="2 3">
    <name type="scientific">Goodea atripinnis</name>
    <dbReference type="NCBI Taxonomy" id="208336"/>
    <lineage>
        <taxon>Eukaryota</taxon>
        <taxon>Metazoa</taxon>
        <taxon>Chordata</taxon>
        <taxon>Craniata</taxon>
        <taxon>Vertebrata</taxon>
        <taxon>Euteleostomi</taxon>
        <taxon>Actinopterygii</taxon>
        <taxon>Neopterygii</taxon>
        <taxon>Teleostei</taxon>
        <taxon>Neoteleostei</taxon>
        <taxon>Acanthomorphata</taxon>
        <taxon>Ovalentaria</taxon>
        <taxon>Atherinomorphae</taxon>
        <taxon>Cyprinodontiformes</taxon>
        <taxon>Goodeidae</taxon>
        <taxon>Goodea</taxon>
    </lineage>
</organism>
<protein>
    <submittedName>
        <fullName evidence="2">Uncharacterized protein</fullName>
    </submittedName>
</protein>
<dbReference type="Proteomes" id="UP001476798">
    <property type="component" value="Unassembled WGS sequence"/>
</dbReference>
<evidence type="ECO:0000256" key="1">
    <source>
        <dbReference type="PROSITE-ProRule" id="PRU10141"/>
    </source>
</evidence>
<comment type="caution">
    <text evidence="2">The sequence shown here is derived from an EMBL/GenBank/DDBJ whole genome shotgun (WGS) entry which is preliminary data.</text>
</comment>